<dbReference type="STRING" id="29655.A0A0K9Q5Z0"/>
<sequence length="1088" mass="119078">MEGLPSSTHGSVKYTSSLKGKHATSLKGISGACHRDLWILAREGTLSELDSALLLLKKNGGNINSRNSVGLTPLHIAIWRNNLPIVKRLLASGADPDARDGESGWGSLHRALHFNHLAVASVLLQSGASLTLEDSKYRTPVDLISGPVSQVIGMGSDTVSTEVLSWGSGTNYQLGTGNAHIQKLPCKVETLNGIYTKTVASAKFHSVSVGDDGKLYSWGFGRGGRLGHPDFDIHSGQAAVITPRQVTVGLGSRRVKAVAVAKHHTIIATENGDVFTWGSNREGQLGYTSVDTQSTPRRVNSIRSKIIDIAAANKHSAAVADSGEVYTWGCNKEGQLGYGTSNSASNCIPHLVEYLKGKSFTAISAAKYHTIVLSTEGEVFTWGHRLVTPRRIIIARNLKKSGNMPLKFHQTAKLHVTSVAAGAFHSTALTDDGTLFYWISDDPNLRCQQVYSIYRRNIVNISAGKYWTAAVTDTGDVFMWDGKNHKGEAPILTRLNGIKHATSVSVGETHLLAVCALYHPSSLLPKIQVDSKSTTVMEYGDELDGDFIFNDTKSNNRLSGIQNEFFGIRSLPSLKSLCENTAIKFMLEPRNAVQLLEIADTLAADDLGKHCEDIAMRNLPFIFTVAAPTISSASSYALARLEKTLDARSSESWCYRQLPTPTATFPVVIDIEHEGFNKDGYFRPRDNYVEPIFMNFGNVRKDCFLHSNNDADQALMKEVRALKKKLQQVEILEDKLFKGGLLDNQQLFKLQSRIALESALADLGFPVVAHTKVSVQIGIEGKSNKIESSRMKRRKRKQKNGQVGISLPQEYAPEVNSVKDFESITCLQIQEEKEDTVTNENGKSKISEDLSVEISNATPKKLTDKDMPNRPLSKKKSKKGGLSMFLSGALDDTSKETPPPPPKKEGPVWGGARVAKGPTSLRGIQDEQTKIITYHPIISKKNQPEDLPMSNGHVQLSLYLPESVSSPISIMSTKSGCVPDVDKSTPPWSGNSPLTCCPSLRDIQLQQEKQCISSSPKSRTTGFIVSSGQTSTSETTIRAKETIPNRWFKPETDTPSSLRSIQIEEKAMKDLKRYYSNVKLMKAQSQGS</sequence>
<dbReference type="PROSITE" id="PS50297">
    <property type="entry name" value="ANK_REP_REGION"/>
    <property type="match status" value="2"/>
</dbReference>
<feature type="region of interest" description="Disordered" evidence="4">
    <location>
        <begin position="1016"/>
        <end position="1036"/>
    </location>
</feature>
<protein>
    <submittedName>
        <fullName evidence="6">Ankyrin repeat and regulator of chromosome condensation (RCC1)domain-containing protein</fullName>
    </submittedName>
</protein>
<dbReference type="SUPFAM" id="SSF48403">
    <property type="entry name" value="Ankyrin repeat"/>
    <property type="match status" value="1"/>
</dbReference>
<dbReference type="Pfam" id="PF13540">
    <property type="entry name" value="RCC1_2"/>
    <property type="match status" value="1"/>
</dbReference>
<dbReference type="InterPro" id="IPR058923">
    <property type="entry name" value="RCC1-like_dom"/>
</dbReference>
<feature type="repeat" description="RCC1" evidence="3">
    <location>
        <begin position="161"/>
        <end position="212"/>
    </location>
</feature>
<dbReference type="OrthoDB" id="1893551at2759"/>
<name>A0A0K9Q5Z0_ZOSMR</name>
<feature type="region of interest" description="Disordered" evidence="4">
    <location>
        <begin position="786"/>
        <end position="808"/>
    </location>
</feature>
<evidence type="ECO:0000256" key="1">
    <source>
        <dbReference type="ARBA" id="ARBA00022737"/>
    </source>
</evidence>
<dbReference type="InterPro" id="IPR009091">
    <property type="entry name" value="RCC1/BLIP-II"/>
</dbReference>
<dbReference type="InterPro" id="IPR000408">
    <property type="entry name" value="Reg_chr_condens"/>
</dbReference>
<feature type="repeat" description="ANK" evidence="2">
    <location>
        <begin position="103"/>
        <end position="135"/>
    </location>
</feature>
<proteinExistence type="predicted"/>
<evidence type="ECO:0000256" key="4">
    <source>
        <dbReference type="SAM" id="MobiDB-lite"/>
    </source>
</evidence>
<evidence type="ECO:0000256" key="3">
    <source>
        <dbReference type="PROSITE-ProRule" id="PRU00235"/>
    </source>
</evidence>
<dbReference type="PROSITE" id="PS50012">
    <property type="entry name" value="RCC1_3"/>
    <property type="match status" value="5"/>
</dbReference>
<dbReference type="OMA" id="KNEGPAW"/>
<keyword evidence="7" id="KW-1185">Reference proteome</keyword>
<accession>A0A0K9Q5Z0</accession>
<dbReference type="PRINTS" id="PR00633">
    <property type="entry name" value="RCCNDNSATION"/>
</dbReference>
<feature type="region of interest" description="Disordered" evidence="4">
    <location>
        <begin position="834"/>
        <end position="914"/>
    </location>
</feature>
<evidence type="ECO:0000313" key="7">
    <source>
        <dbReference type="Proteomes" id="UP000036987"/>
    </source>
</evidence>
<dbReference type="PANTHER" id="PTHR22872:SF2">
    <property type="entry name" value="INHIBITOR OF BRUTON TYROSINE KINASE"/>
    <property type="match status" value="1"/>
</dbReference>
<dbReference type="Pfam" id="PF25390">
    <property type="entry name" value="WD40_RLD"/>
    <property type="match status" value="1"/>
</dbReference>
<dbReference type="Gene3D" id="1.25.40.20">
    <property type="entry name" value="Ankyrin repeat-containing domain"/>
    <property type="match status" value="1"/>
</dbReference>
<dbReference type="SUPFAM" id="SSF50985">
    <property type="entry name" value="RCC1/BLIP-II"/>
    <property type="match status" value="1"/>
</dbReference>
<keyword evidence="2" id="KW-0040">ANK repeat</keyword>
<feature type="repeat" description="RCC1" evidence="3">
    <location>
        <begin position="213"/>
        <end position="271"/>
    </location>
</feature>
<dbReference type="InterPro" id="IPR036770">
    <property type="entry name" value="Ankyrin_rpt-contain_sf"/>
</dbReference>
<dbReference type="AlphaFoldDB" id="A0A0K9Q5Z0"/>
<feature type="repeat" description="RCC1" evidence="3">
    <location>
        <begin position="323"/>
        <end position="376"/>
    </location>
</feature>
<organism evidence="6 7">
    <name type="scientific">Zostera marina</name>
    <name type="common">Eelgrass</name>
    <dbReference type="NCBI Taxonomy" id="29655"/>
    <lineage>
        <taxon>Eukaryota</taxon>
        <taxon>Viridiplantae</taxon>
        <taxon>Streptophyta</taxon>
        <taxon>Embryophyta</taxon>
        <taxon>Tracheophyta</taxon>
        <taxon>Spermatophyta</taxon>
        <taxon>Magnoliopsida</taxon>
        <taxon>Liliopsida</taxon>
        <taxon>Zosteraceae</taxon>
        <taxon>Zostera</taxon>
    </lineage>
</organism>
<evidence type="ECO:0000313" key="6">
    <source>
        <dbReference type="EMBL" id="KMZ76087.1"/>
    </source>
</evidence>
<feature type="repeat" description="RCC1" evidence="3">
    <location>
        <begin position="377"/>
        <end position="432"/>
    </location>
</feature>
<feature type="domain" description="RCC1-like" evidence="5">
    <location>
        <begin position="163"/>
        <end position="383"/>
    </location>
</feature>
<comment type="caution">
    <text evidence="6">The sequence shown here is derived from an EMBL/GenBank/DDBJ whole genome shotgun (WGS) entry which is preliminary data.</text>
</comment>
<dbReference type="SMART" id="SM00248">
    <property type="entry name" value="ANK"/>
    <property type="match status" value="2"/>
</dbReference>
<feature type="repeat" description="RCC1" evidence="3">
    <location>
        <begin position="272"/>
        <end position="322"/>
    </location>
</feature>
<dbReference type="Pfam" id="PF12796">
    <property type="entry name" value="Ank_2"/>
    <property type="match status" value="1"/>
</dbReference>
<dbReference type="Gene3D" id="2.130.10.30">
    <property type="entry name" value="Regulator of chromosome condensation 1/beta-lactamase-inhibitor protein II"/>
    <property type="match status" value="2"/>
</dbReference>
<dbReference type="PANTHER" id="PTHR22872">
    <property type="entry name" value="BTK-BINDING PROTEIN-RELATED"/>
    <property type="match status" value="1"/>
</dbReference>
<evidence type="ECO:0000256" key="2">
    <source>
        <dbReference type="PROSITE-ProRule" id="PRU00023"/>
    </source>
</evidence>
<dbReference type="InterPro" id="IPR002110">
    <property type="entry name" value="Ankyrin_rpt"/>
</dbReference>
<dbReference type="EMBL" id="LFYR01000090">
    <property type="protein sequence ID" value="KMZ76087.1"/>
    <property type="molecule type" value="Genomic_DNA"/>
</dbReference>
<reference evidence="7" key="1">
    <citation type="journal article" date="2016" name="Nature">
        <title>The genome of the seagrass Zostera marina reveals angiosperm adaptation to the sea.</title>
        <authorList>
            <person name="Olsen J.L."/>
            <person name="Rouze P."/>
            <person name="Verhelst B."/>
            <person name="Lin Y.-C."/>
            <person name="Bayer T."/>
            <person name="Collen J."/>
            <person name="Dattolo E."/>
            <person name="De Paoli E."/>
            <person name="Dittami S."/>
            <person name="Maumus F."/>
            <person name="Michel G."/>
            <person name="Kersting A."/>
            <person name="Lauritano C."/>
            <person name="Lohaus R."/>
            <person name="Toepel M."/>
            <person name="Tonon T."/>
            <person name="Vanneste K."/>
            <person name="Amirebrahimi M."/>
            <person name="Brakel J."/>
            <person name="Bostroem C."/>
            <person name="Chovatia M."/>
            <person name="Grimwood J."/>
            <person name="Jenkins J.W."/>
            <person name="Jueterbock A."/>
            <person name="Mraz A."/>
            <person name="Stam W.T."/>
            <person name="Tice H."/>
            <person name="Bornberg-Bauer E."/>
            <person name="Green P.J."/>
            <person name="Pearson G.A."/>
            <person name="Procaccini G."/>
            <person name="Duarte C.M."/>
            <person name="Schmutz J."/>
            <person name="Reusch T.B.H."/>
            <person name="Van de Peer Y."/>
        </authorList>
    </citation>
    <scope>NUCLEOTIDE SEQUENCE [LARGE SCALE GENOMIC DNA]</scope>
    <source>
        <strain evidence="7">cv. Finnish</strain>
    </source>
</reference>
<evidence type="ECO:0000259" key="5">
    <source>
        <dbReference type="Pfam" id="PF25390"/>
    </source>
</evidence>
<dbReference type="InterPro" id="IPR051625">
    <property type="entry name" value="Signaling_Regulatory_Domain"/>
</dbReference>
<dbReference type="Proteomes" id="UP000036987">
    <property type="component" value="Unassembled WGS sequence"/>
</dbReference>
<dbReference type="PROSITE" id="PS50088">
    <property type="entry name" value="ANK_REPEAT"/>
    <property type="match status" value="2"/>
</dbReference>
<gene>
    <name evidence="6" type="ORF">ZOSMA_107G00850</name>
</gene>
<feature type="repeat" description="ANK" evidence="2">
    <location>
        <begin position="69"/>
        <end position="101"/>
    </location>
</feature>
<keyword evidence="1" id="KW-0677">Repeat</keyword>